<keyword evidence="3" id="KW-1185">Reference proteome</keyword>
<dbReference type="RefSeq" id="WP_073134512.1">
    <property type="nucleotide sequence ID" value="NZ_FQWQ01000001.1"/>
</dbReference>
<evidence type="ECO:0000313" key="2">
    <source>
        <dbReference type="EMBL" id="SHG98693.1"/>
    </source>
</evidence>
<evidence type="ECO:0000256" key="1">
    <source>
        <dbReference type="SAM" id="Phobius"/>
    </source>
</evidence>
<keyword evidence="1" id="KW-1133">Transmembrane helix</keyword>
<name>A0A1M5PBT7_9BACT</name>
<feature type="transmembrane region" description="Helical" evidence="1">
    <location>
        <begin position="75"/>
        <end position="90"/>
    </location>
</feature>
<accession>A0A1M5PBT7</accession>
<dbReference type="STRING" id="947013.SAMN04488109_2765"/>
<organism evidence="2 3">
    <name type="scientific">Chryseolinea serpens</name>
    <dbReference type="NCBI Taxonomy" id="947013"/>
    <lineage>
        <taxon>Bacteria</taxon>
        <taxon>Pseudomonadati</taxon>
        <taxon>Bacteroidota</taxon>
        <taxon>Cytophagia</taxon>
        <taxon>Cytophagales</taxon>
        <taxon>Fulvivirgaceae</taxon>
        <taxon>Chryseolinea</taxon>
    </lineage>
</organism>
<dbReference type="EMBL" id="FQWQ01000001">
    <property type="protein sequence ID" value="SHG98693.1"/>
    <property type="molecule type" value="Genomic_DNA"/>
</dbReference>
<evidence type="ECO:0000313" key="3">
    <source>
        <dbReference type="Proteomes" id="UP000184212"/>
    </source>
</evidence>
<feature type="transmembrane region" description="Helical" evidence="1">
    <location>
        <begin position="143"/>
        <end position="164"/>
    </location>
</feature>
<keyword evidence="1" id="KW-0812">Transmembrane</keyword>
<dbReference type="AlphaFoldDB" id="A0A1M5PBT7"/>
<dbReference type="Proteomes" id="UP000184212">
    <property type="component" value="Unassembled WGS sequence"/>
</dbReference>
<reference evidence="2 3" key="1">
    <citation type="submission" date="2016-11" db="EMBL/GenBank/DDBJ databases">
        <authorList>
            <person name="Jaros S."/>
            <person name="Januszkiewicz K."/>
            <person name="Wedrychowicz H."/>
        </authorList>
    </citation>
    <scope>NUCLEOTIDE SEQUENCE [LARGE SCALE GENOMIC DNA]</scope>
    <source>
        <strain evidence="2 3">DSM 24574</strain>
    </source>
</reference>
<gene>
    <name evidence="2" type="ORF">SAMN04488109_2765</name>
</gene>
<protein>
    <submittedName>
        <fullName evidence="2">Rod shape-determining protein MreD</fullName>
    </submittedName>
</protein>
<keyword evidence="1" id="KW-0472">Membrane</keyword>
<proteinExistence type="predicted"/>
<feature type="transmembrane region" description="Helical" evidence="1">
    <location>
        <begin position="12"/>
        <end position="39"/>
    </location>
</feature>
<feature type="transmembrane region" description="Helical" evidence="1">
    <location>
        <begin position="110"/>
        <end position="131"/>
    </location>
</feature>
<sequence length="170" mass="19606">MSRFSILSIISFFIYLFYQVLILQNVVLWHTAFCFLYVAYLLVLPVETNPLVLMGIGFMMGFTVDLFYESIGQHAFACVLIMYVRNYWLNNLTPQGGYDSGAVPSLAYGAQWFVVYITPMLFLHHVVLFYIEAGGFGMFWFTLWKAITSTFFTLFVILIAQFLFPSGRGR</sequence>